<comment type="caution">
    <text evidence="2">The sequence shown here is derived from an EMBL/GenBank/DDBJ whole genome shotgun (WGS) entry which is preliminary data.</text>
</comment>
<evidence type="ECO:0000313" key="2">
    <source>
        <dbReference type="EMBL" id="GIY39569.1"/>
    </source>
</evidence>
<keyword evidence="3" id="KW-1185">Reference proteome</keyword>
<organism evidence="2 3">
    <name type="scientific">Caerostris extrusa</name>
    <name type="common">Bark spider</name>
    <name type="synonym">Caerostris bankana</name>
    <dbReference type="NCBI Taxonomy" id="172846"/>
    <lineage>
        <taxon>Eukaryota</taxon>
        <taxon>Metazoa</taxon>
        <taxon>Ecdysozoa</taxon>
        <taxon>Arthropoda</taxon>
        <taxon>Chelicerata</taxon>
        <taxon>Arachnida</taxon>
        <taxon>Araneae</taxon>
        <taxon>Araneomorphae</taxon>
        <taxon>Entelegynae</taxon>
        <taxon>Araneoidea</taxon>
        <taxon>Araneidae</taxon>
        <taxon>Caerostris</taxon>
    </lineage>
</organism>
<sequence length="150" mass="16712">MSRRGRAAYDNRSGEYDGRQDELRAACFVVTFLPTVDFCHFRGATNQDVASEATAPSSSRHPAPTQQSSRARNRVAYSNPTQPLQRDSPFASDNAPIFLASKEKENTYDGSLIRLKESSMEKRGCTSGDSDQRGLSDRPIWTSFKMVLIL</sequence>
<evidence type="ECO:0000256" key="1">
    <source>
        <dbReference type="SAM" id="MobiDB-lite"/>
    </source>
</evidence>
<dbReference type="EMBL" id="BPLR01010481">
    <property type="protein sequence ID" value="GIY39569.1"/>
    <property type="molecule type" value="Genomic_DNA"/>
</dbReference>
<protein>
    <submittedName>
        <fullName evidence="2">Uncharacterized protein</fullName>
    </submittedName>
</protein>
<evidence type="ECO:0000313" key="3">
    <source>
        <dbReference type="Proteomes" id="UP001054945"/>
    </source>
</evidence>
<dbReference type="Proteomes" id="UP001054945">
    <property type="component" value="Unassembled WGS sequence"/>
</dbReference>
<reference evidence="2 3" key="1">
    <citation type="submission" date="2021-06" db="EMBL/GenBank/DDBJ databases">
        <title>Caerostris extrusa draft genome.</title>
        <authorList>
            <person name="Kono N."/>
            <person name="Arakawa K."/>
        </authorList>
    </citation>
    <scope>NUCLEOTIDE SEQUENCE [LARGE SCALE GENOMIC DNA]</scope>
</reference>
<proteinExistence type="predicted"/>
<dbReference type="AlphaFoldDB" id="A0AAV4T1L7"/>
<feature type="region of interest" description="Disordered" evidence="1">
    <location>
        <begin position="49"/>
        <end position="96"/>
    </location>
</feature>
<gene>
    <name evidence="2" type="ORF">CEXT_515751</name>
</gene>
<name>A0AAV4T1L7_CAEEX</name>
<feature type="compositionally biased region" description="Polar residues" evidence="1">
    <location>
        <begin position="49"/>
        <end position="85"/>
    </location>
</feature>
<accession>A0AAV4T1L7</accession>